<keyword evidence="6" id="KW-0813">Transport</keyword>
<keyword evidence="11" id="KW-0249">Electron transport</keyword>
<evidence type="ECO:0000256" key="2">
    <source>
        <dbReference type="ARBA" id="ARBA00004434"/>
    </source>
</evidence>
<comment type="similarity">
    <text evidence="3">Belongs to the complex I NDUFB5 subunit family.</text>
</comment>
<evidence type="ECO:0000256" key="17">
    <source>
        <dbReference type="SAM" id="Phobius"/>
    </source>
</evidence>
<evidence type="ECO:0000256" key="6">
    <source>
        <dbReference type="ARBA" id="ARBA00022448"/>
    </source>
</evidence>
<accession>A0A131Z461</accession>
<feature type="transmembrane region" description="Helical" evidence="17">
    <location>
        <begin position="53"/>
        <end position="75"/>
    </location>
</feature>
<evidence type="ECO:0000256" key="4">
    <source>
        <dbReference type="ARBA" id="ARBA00011533"/>
    </source>
</evidence>
<evidence type="ECO:0000256" key="8">
    <source>
        <dbReference type="ARBA" id="ARBA00022692"/>
    </source>
</evidence>
<evidence type="ECO:0000256" key="13">
    <source>
        <dbReference type="ARBA" id="ARBA00023128"/>
    </source>
</evidence>
<protein>
    <recommendedName>
        <fullName evidence="5">NADH dehydrogenase [ubiquinone] 1 beta subcomplex subunit 5, mitochondrial</fullName>
    </recommendedName>
    <alternativeName>
        <fullName evidence="16">Complex I-SGDH</fullName>
    </alternativeName>
    <alternativeName>
        <fullName evidence="15">NADH-ubiquinone oxidoreductase SGDH subunit</fullName>
    </alternativeName>
</protein>
<keyword evidence="8 17" id="KW-0812">Transmembrane</keyword>
<dbReference type="Pfam" id="PF09781">
    <property type="entry name" value="NDUF_B5"/>
    <property type="match status" value="1"/>
</dbReference>
<keyword evidence="7" id="KW-0679">Respiratory chain</keyword>
<evidence type="ECO:0000256" key="9">
    <source>
        <dbReference type="ARBA" id="ARBA00022792"/>
    </source>
</evidence>
<sequence length="178" mass="21460">MAVLSILRSARTVLPVLTRRPAQFGQLCLVRKSSDHMVITPSRFAWNLFKDHLHFYVLLGAIPLTIIITYINIVIGPPRLAEIPEGYEPEYWEYYDHPIKRFLAKHFMDNPQMRYEKKMNLLQNEHERVQLREIQWKVEKLIQERGDFQAWYYIPYDSKYTKKYQKQTKTDDFYSKTI</sequence>
<comment type="function">
    <text evidence="1">Accessory subunit of the mitochondrial membrane respiratory chain NADH dehydrogenase (Complex I), that is believed not to be involved in catalysis. Complex I functions in the transfer of electrons from NADH to the respiratory chain. The immediate electron acceptor for the enzyme is believed to be ubiquinone.</text>
</comment>
<reference evidence="18" key="1">
    <citation type="journal article" date="2016" name="Ticks Tick Borne Dis.">
        <title>De novo assembly and annotation of the salivary gland transcriptome of Rhipicephalus appendiculatus male and female ticks during blood feeding.</title>
        <authorList>
            <person name="de Castro M.H."/>
            <person name="de Klerk D."/>
            <person name="Pienaar R."/>
            <person name="Latif A.A."/>
            <person name="Rees D.J."/>
            <person name="Mans B.J."/>
        </authorList>
    </citation>
    <scope>NUCLEOTIDE SEQUENCE</scope>
    <source>
        <tissue evidence="18">Salivary glands</tissue>
    </source>
</reference>
<comment type="subcellular location">
    <subcellularLocation>
        <location evidence="2">Mitochondrion inner membrane</location>
        <topology evidence="2">Single-pass membrane protein</topology>
    </subcellularLocation>
</comment>
<dbReference type="AlphaFoldDB" id="A0A131Z461"/>
<keyword evidence="12 17" id="KW-1133">Transmembrane helix</keyword>
<evidence type="ECO:0000256" key="10">
    <source>
        <dbReference type="ARBA" id="ARBA00022946"/>
    </source>
</evidence>
<dbReference type="PANTHER" id="PTHR13178:SF0">
    <property type="entry name" value="NADH DEHYDROGENASE [UBIQUINONE] 1 BETA SUBCOMPLEX SUBUNIT 5, MITOCHONDRIAL"/>
    <property type="match status" value="1"/>
</dbReference>
<organism evidence="18">
    <name type="scientific">Rhipicephalus appendiculatus</name>
    <name type="common">Brown ear tick</name>
    <dbReference type="NCBI Taxonomy" id="34631"/>
    <lineage>
        <taxon>Eukaryota</taxon>
        <taxon>Metazoa</taxon>
        <taxon>Ecdysozoa</taxon>
        <taxon>Arthropoda</taxon>
        <taxon>Chelicerata</taxon>
        <taxon>Arachnida</taxon>
        <taxon>Acari</taxon>
        <taxon>Parasitiformes</taxon>
        <taxon>Ixodida</taxon>
        <taxon>Ixodoidea</taxon>
        <taxon>Ixodidae</taxon>
        <taxon>Rhipicephalinae</taxon>
        <taxon>Rhipicephalus</taxon>
        <taxon>Rhipicephalus</taxon>
    </lineage>
</organism>
<evidence type="ECO:0000256" key="1">
    <source>
        <dbReference type="ARBA" id="ARBA00003195"/>
    </source>
</evidence>
<keyword evidence="14 17" id="KW-0472">Membrane</keyword>
<dbReference type="InterPro" id="IPR019173">
    <property type="entry name" value="NADH_UbQ_OxRdtase_B5_su"/>
</dbReference>
<evidence type="ECO:0000256" key="12">
    <source>
        <dbReference type="ARBA" id="ARBA00022989"/>
    </source>
</evidence>
<evidence type="ECO:0000256" key="11">
    <source>
        <dbReference type="ARBA" id="ARBA00022982"/>
    </source>
</evidence>
<keyword evidence="18" id="KW-0830">Ubiquinone</keyword>
<name>A0A131Z461_RHIAP</name>
<evidence type="ECO:0000256" key="16">
    <source>
        <dbReference type="ARBA" id="ARBA00032550"/>
    </source>
</evidence>
<keyword evidence="9" id="KW-0999">Mitochondrion inner membrane</keyword>
<evidence type="ECO:0000256" key="7">
    <source>
        <dbReference type="ARBA" id="ARBA00022660"/>
    </source>
</evidence>
<evidence type="ECO:0000256" key="15">
    <source>
        <dbReference type="ARBA" id="ARBA00032395"/>
    </source>
</evidence>
<comment type="subunit">
    <text evidence="4">Complex I is composed of 45 different subunits.</text>
</comment>
<evidence type="ECO:0000256" key="3">
    <source>
        <dbReference type="ARBA" id="ARBA00007152"/>
    </source>
</evidence>
<keyword evidence="13" id="KW-0496">Mitochondrion</keyword>
<proteinExistence type="inferred from homology"/>
<dbReference type="PANTHER" id="PTHR13178">
    <property type="entry name" value="NADH-UBIQUINONE OXIDOREDUCTASE SGDH SUBUNIT"/>
    <property type="match status" value="1"/>
</dbReference>
<keyword evidence="10" id="KW-0809">Transit peptide</keyword>
<dbReference type="EMBL" id="GEDV01002368">
    <property type="protein sequence ID" value="JAP86189.1"/>
    <property type="molecule type" value="Transcribed_RNA"/>
</dbReference>
<dbReference type="GO" id="GO:0005743">
    <property type="term" value="C:mitochondrial inner membrane"/>
    <property type="evidence" value="ECO:0007669"/>
    <property type="project" value="UniProtKB-SubCell"/>
</dbReference>
<evidence type="ECO:0000313" key="18">
    <source>
        <dbReference type="EMBL" id="JAP86189.1"/>
    </source>
</evidence>
<evidence type="ECO:0000256" key="5">
    <source>
        <dbReference type="ARBA" id="ARBA00015175"/>
    </source>
</evidence>
<evidence type="ECO:0000256" key="14">
    <source>
        <dbReference type="ARBA" id="ARBA00023136"/>
    </source>
</evidence>